<organism evidence="5 6">
    <name type="scientific">Candidatus Hydrogenisulfobacillus filiaventi</name>
    <dbReference type="NCBI Taxonomy" id="2707344"/>
    <lineage>
        <taxon>Bacteria</taxon>
        <taxon>Bacillati</taxon>
        <taxon>Bacillota</taxon>
        <taxon>Clostridia</taxon>
        <taxon>Eubacteriales</taxon>
        <taxon>Clostridiales Family XVII. Incertae Sedis</taxon>
        <taxon>Candidatus Hydrogenisulfobacillus</taxon>
    </lineage>
</organism>
<dbReference type="InterPro" id="IPR036390">
    <property type="entry name" value="WH_DNA-bd_sf"/>
</dbReference>
<dbReference type="EMBL" id="LR778114">
    <property type="protein sequence ID" value="CAB1130032.1"/>
    <property type="molecule type" value="Genomic_DNA"/>
</dbReference>
<dbReference type="CDD" id="cd00090">
    <property type="entry name" value="HTH_ARSR"/>
    <property type="match status" value="1"/>
</dbReference>
<dbReference type="Proteomes" id="UP000503399">
    <property type="component" value="Chromosome"/>
</dbReference>
<dbReference type="PANTHER" id="PTHR33154:SF18">
    <property type="entry name" value="ARSENICAL RESISTANCE OPERON REPRESSOR"/>
    <property type="match status" value="1"/>
</dbReference>
<keyword evidence="6" id="KW-1185">Reference proteome</keyword>
<sequence length="121" mass="13298">MGQETETAGPAADGEDLQRRLHVVADPQRLRILALLAGGEHGVCEITAALGLPQNAVSHHLQVLRGEGLLDSRRKPQDRRWVYYRLRPEALRPLGRLLLDWADAAETAGERAPACPLPPPF</sequence>
<gene>
    <name evidence="5" type="ORF">R50_2540</name>
</gene>
<dbReference type="NCBIfam" id="NF033788">
    <property type="entry name" value="HTH_metalloreg"/>
    <property type="match status" value="1"/>
</dbReference>
<accession>A0A6F8ZKA1</accession>
<dbReference type="KEGG" id="hfv:R50_2540"/>
<dbReference type="AlphaFoldDB" id="A0A6F8ZKA1"/>
<evidence type="ECO:0000256" key="1">
    <source>
        <dbReference type="ARBA" id="ARBA00023015"/>
    </source>
</evidence>
<dbReference type="SMART" id="SM00418">
    <property type="entry name" value="HTH_ARSR"/>
    <property type="match status" value="1"/>
</dbReference>
<evidence type="ECO:0000313" key="5">
    <source>
        <dbReference type="EMBL" id="CAB1130032.1"/>
    </source>
</evidence>
<dbReference type="Gene3D" id="1.10.10.10">
    <property type="entry name" value="Winged helix-like DNA-binding domain superfamily/Winged helix DNA-binding domain"/>
    <property type="match status" value="1"/>
</dbReference>
<feature type="domain" description="HTH arsR-type" evidence="4">
    <location>
        <begin position="9"/>
        <end position="106"/>
    </location>
</feature>
<name>A0A6F8ZKA1_9FIRM</name>
<dbReference type="InterPro" id="IPR036388">
    <property type="entry name" value="WH-like_DNA-bd_sf"/>
</dbReference>
<evidence type="ECO:0000259" key="4">
    <source>
        <dbReference type="PROSITE" id="PS50987"/>
    </source>
</evidence>
<dbReference type="PROSITE" id="PS50987">
    <property type="entry name" value="HTH_ARSR_2"/>
    <property type="match status" value="1"/>
</dbReference>
<proteinExistence type="predicted"/>
<dbReference type="GO" id="GO:0003677">
    <property type="term" value="F:DNA binding"/>
    <property type="evidence" value="ECO:0007669"/>
    <property type="project" value="UniProtKB-KW"/>
</dbReference>
<keyword evidence="1" id="KW-0805">Transcription regulation</keyword>
<dbReference type="PRINTS" id="PR00778">
    <property type="entry name" value="HTHARSR"/>
</dbReference>
<reference evidence="5 6" key="1">
    <citation type="submission" date="2020-02" db="EMBL/GenBank/DDBJ databases">
        <authorList>
            <person name="Hogendoorn C."/>
        </authorList>
    </citation>
    <scope>NUCLEOTIDE SEQUENCE [LARGE SCALE GENOMIC DNA]</scope>
    <source>
        <strain evidence="5">R501</strain>
    </source>
</reference>
<keyword evidence="2" id="KW-0238">DNA-binding</keyword>
<dbReference type="InterPro" id="IPR001845">
    <property type="entry name" value="HTH_ArsR_DNA-bd_dom"/>
</dbReference>
<dbReference type="Pfam" id="PF01022">
    <property type="entry name" value="HTH_5"/>
    <property type="match status" value="1"/>
</dbReference>
<evidence type="ECO:0000256" key="2">
    <source>
        <dbReference type="ARBA" id="ARBA00023125"/>
    </source>
</evidence>
<dbReference type="GO" id="GO:0003700">
    <property type="term" value="F:DNA-binding transcription factor activity"/>
    <property type="evidence" value="ECO:0007669"/>
    <property type="project" value="InterPro"/>
</dbReference>
<keyword evidence="3" id="KW-0804">Transcription</keyword>
<dbReference type="PANTHER" id="PTHR33154">
    <property type="entry name" value="TRANSCRIPTIONAL REGULATOR, ARSR FAMILY"/>
    <property type="match status" value="1"/>
</dbReference>
<protein>
    <submittedName>
        <fullName evidence="5">ArsR family transcriptional regulator</fullName>
    </submittedName>
</protein>
<evidence type="ECO:0000256" key="3">
    <source>
        <dbReference type="ARBA" id="ARBA00023163"/>
    </source>
</evidence>
<dbReference type="InterPro" id="IPR051081">
    <property type="entry name" value="HTH_MetalResp_TranReg"/>
</dbReference>
<evidence type="ECO:0000313" key="6">
    <source>
        <dbReference type="Proteomes" id="UP000503399"/>
    </source>
</evidence>
<dbReference type="InterPro" id="IPR011991">
    <property type="entry name" value="ArsR-like_HTH"/>
</dbReference>
<dbReference type="SUPFAM" id="SSF46785">
    <property type="entry name" value="Winged helix' DNA-binding domain"/>
    <property type="match status" value="1"/>
</dbReference>